<dbReference type="InterPro" id="IPR001969">
    <property type="entry name" value="Aspartic_peptidase_AS"/>
</dbReference>
<dbReference type="EMBL" id="JBDJPC010000002">
    <property type="protein sequence ID" value="KAL1514402.1"/>
    <property type="molecule type" value="Genomic_DNA"/>
</dbReference>
<reference evidence="3 4" key="1">
    <citation type="submission" date="2024-05" db="EMBL/GenBank/DDBJ databases">
        <title>Genetic variation in Jamaican populations of the coffee berry borer (Hypothenemus hampei).</title>
        <authorList>
            <person name="Errbii M."/>
            <person name="Myrie A."/>
        </authorList>
    </citation>
    <scope>NUCLEOTIDE SEQUENCE [LARGE SCALE GENOMIC DNA]</scope>
    <source>
        <strain evidence="3">JA-Hopewell-2020-01-JO</strain>
        <tissue evidence="3">Whole body</tissue>
    </source>
</reference>
<evidence type="ECO:0000313" key="4">
    <source>
        <dbReference type="Proteomes" id="UP001566132"/>
    </source>
</evidence>
<organism evidence="3 4">
    <name type="scientific">Hypothenemus hampei</name>
    <name type="common">Coffee berry borer</name>
    <dbReference type="NCBI Taxonomy" id="57062"/>
    <lineage>
        <taxon>Eukaryota</taxon>
        <taxon>Metazoa</taxon>
        <taxon>Ecdysozoa</taxon>
        <taxon>Arthropoda</taxon>
        <taxon>Hexapoda</taxon>
        <taxon>Insecta</taxon>
        <taxon>Pterygota</taxon>
        <taxon>Neoptera</taxon>
        <taxon>Endopterygota</taxon>
        <taxon>Coleoptera</taxon>
        <taxon>Polyphaga</taxon>
        <taxon>Cucujiformia</taxon>
        <taxon>Curculionidae</taxon>
        <taxon>Scolytinae</taxon>
        <taxon>Hypothenemus</taxon>
    </lineage>
</organism>
<dbReference type="SUPFAM" id="SSF50630">
    <property type="entry name" value="Acid proteases"/>
    <property type="match status" value="1"/>
</dbReference>
<dbReference type="InterPro" id="IPR005162">
    <property type="entry name" value="Retrotrans_gag_dom"/>
</dbReference>
<keyword evidence="4" id="KW-1185">Reference proteome</keyword>
<evidence type="ECO:0000256" key="1">
    <source>
        <dbReference type="SAM" id="MobiDB-lite"/>
    </source>
</evidence>
<name>A0ABD1FD34_HYPHA</name>
<evidence type="ECO:0000313" key="3">
    <source>
        <dbReference type="EMBL" id="KAL1514402.1"/>
    </source>
</evidence>
<gene>
    <name evidence="3" type="ORF">ABEB36_003663</name>
</gene>
<protein>
    <recommendedName>
        <fullName evidence="2">Retrotransposon gag domain-containing protein</fullName>
    </recommendedName>
</protein>
<comment type="caution">
    <text evidence="3">The sequence shown here is derived from an EMBL/GenBank/DDBJ whole genome shotgun (WGS) entry which is preliminary data.</text>
</comment>
<dbReference type="Pfam" id="PF03732">
    <property type="entry name" value="Retrotrans_gag"/>
    <property type="match status" value="1"/>
</dbReference>
<dbReference type="InterPro" id="IPR021109">
    <property type="entry name" value="Peptidase_aspartic_dom_sf"/>
</dbReference>
<feature type="compositionally biased region" description="Polar residues" evidence="1">
    <location>
        <begin position="343"/>
        <end position="367"/>
    </location>
</feature>
<feature type="region of interest" description="Disordered" evidence="1">
    <location>
        <begin position="304"/>
        <end position="416"/>
    </location>
</feature>
<feature type="region of interest" description="Disordered" evidence="1">
    <location>
        <begin position="1"/>
        <end position="34"/>
    </location>
</feature>
<dbReference type="PROSITE" id="PS00141">
    <property type="entry name" value="ASP_PROTEASE"/>
    <property type="match status" value="1"/>
</dbReference>
<dbReference type="Gene3D" id="2.40.70.10">
    <property type="entry name" value="Acid Proteases"/>
    <property type="match status" value="1"/>
</dbReference>
<dbReference type="AlphaFoldDB" id="A0ABD1FD34"/>
<sequence>MTDKLRKIPGGDISPSPLRFLPDHNSTSVPPSPLVPVSLSVPSGIADKLQPGKGSPTKRVVLTVDDGPNTVQQRVTLKDEPAPPKPGPSIFDPDHSFPVVVIDDTDTPVANAEMETAQNEVTLGDIQHRHQQAIVPRFIAPLIFHPRSGQAVTFLRKFEVAAGRNGWDSGLRLTYLGNYLEGAASKWYQAYSNDPAKSGNTWEMVKADFRREFMGKDDLRELQRKLFGRKQRYTESPREYYYDLLEIADEVDASMPFETFKAHFESGLHPSMQDHFTITAKAAEDLPALLRAVGMLQSIHTRMMAKGTGGRTGLTATGRETTGTSRENWTSQGRPSGPRWDRTTQAPVTGSPQSPSSSYGNTGAYSRQDSRGDASSKSGTPGTYRGNNGNGRQLSRNDRRRDNSFIPTTRSRDGRPICQDCNKIGHFTCRGLPKRGRTTPISVGEEVVLQSACAKILTIVGKLNGGEATPLVIDTGATYTIIEDNIATDIKPLKNPVVLSAVGRFKFTPIGVSIITVQVGRLTIQMPALVGRDVGRPLLFGSDFLCKYNIAIQYDQRVITLQTDEGRTSIPFTLEEPLPLEYEDVRPELVTQPYGGLVPEDDPLPLTGSMGPFASLEKIRTTCEANFVLRPGQEMEITVRRQQDSYKPGDALYFEENCGLLGPKGIVLSAPSF</sequence>
<dbReference type="PANTHER" id="PTHR33194">
    <property type="entry name" value="ZINC KNUCKLE DOMAINCONTAINING PROTEIN"/>
    <property type="match status" value="1"/>
</dbReference>
<evidence type="ECO:0000259" key="2">
    <source>
        <dbReference type="Pfam" id="PF03732"/>
    </source>
</evidence>
<dbReference type="PANTHER" id="PTHR33194:SF4">
    <property type="entry name" value="CCHC-TYPE DOMAIN-CONTAINING PROTEIN"/>
    <property type="match status" value="1"/>
</dbReference>
<feature type="compositionally biased region" description="Polar residues" evidence="1">
    <location>
        <begin position="375"/>
        <end position="394"/>
    </location>
</feature>
<accession>A0ABD1FD34</accession>
<feature type="compositionally biased region" description="Low complexity" evidence="1">
    <location>
        <begin position="313"/>
        <end position="324"/>
    </location>
</feature>
<feature type="domain" description="Retrotransposon gag" evidence="2">
    <location>
        <begin position="179"/>
        <end position="269"/>
    </location>
</feature>
<proteinExistence type="predicted"/>
<feature type="compositionally biased region" description="Polar residues" evidence="1">
    <location>
        <begin position="325"/>
        <end position="334"/>
    </location>
</feature>
<dbReference type="Proteomes" id="UP001566132">
    <property type="component" value="Unassembled WGS sequence"/>
</dbReference>